<dbReference type="AlphaFoldDB" id="A0A267FQ65"/>
<reference evidence="2 3" key="1">
    <citation type="submission" date="2017-06" db="EMBL/GenBank/DDBJ databases">
        <title>A platform for efficient transgenesis in Macrostomum lignano, a flatworm model organism for stem cell research.</title>
        <authorList>
            <person name="Berezikov E."/>
        </authorList>
    </citation>
    <scope>NUCLEOTIDE SEQUENCE [LARGE SCALE GENOMIC DNA]</scope>
    <source>
        <strain evidence="2">DV1</strain>
        <tissue evidence="2">Whole organism</tissue>
    </source>
</reference>
<organism evidence="2 3">
    <name type="scientific">Macrostomum lignano</name>
    <dbReference type="NCBI Taxonomy" id="282301"/>
    <lineage>
        <taxon>Eukaryota</taxon>
        <taxon>Metazoa</taxon>
        <taxon>Spiralia</taxon>
        <taxon>Lophotrochozoa</taxon>
        <taxon>Platyhelminthes</taxon>
        <taxon>Rhabditophora</taxon>
        <taxon>Macrostomorpha</taxon>
        <taxon>Macrostomida</taxon>
        <taxon>Macrostomidae</taxon>
        <taxon>Macrostomum</taxon>
    </lineage>
</organism>
<evidence type="ECO:0000313" key="3">
    <source>
        <dbReference type="Proteomes" id="UP000215902"/>
    </source>
</evidence>
<dbReference type="PANTHER" id="PTHR38926">
    <property type="entry name" value="F-BOX DOMAIN CONTAINING PROTEIN, EXPRESSED"/>
    <property type="match status" value="1"/>
</dbReference>
<dbReference type="PANTHER" id="PTHR38926:SF5">
    <property type="entry name" value="F-BOX AND LEUCINE-RICH REPEAT PROTEIN 6"/>
    <property type="match status" value="1"/>
</dbReference>
<dbReference type="SMART" id="SM00256">
    <property type="entry name" value="FBOX"/>
    <property type="match status" value="1"/>
</dbReference>
<keyword evidence="3" id="KW-1185">Reference proteome</keyword>
<dbReference type="InterPro" id="IPR032675">
    <property type="entry name" value="LRR_dom_sf"/>
</dbReference>
<dbReference type="SUPFAM" id="SSF81383">
    <property type="entry name" value="F-box domain"/>
    <property type="match status" value="1"/>
</dbReference>
<dbReference type="InterPro" id="IPR036047">
    <property type="entry name" value="F-box-like_dom_sf"/>
</dbReference>
<dbReference type="InterPro" id="IPR001810">
    <property type="entry name" value="F-box_dom"/>
</dbReference>
<gene>
    <name evidence="2" type="ORF">BOX15_Mlig022939g5</name>
</gene>
<dbReference type="PROSITE" id="PS50181">
    <property type="entry name" value="FBOX"/>
    <property type="match status" value="1"/>
</dbReference>
<feature type="domain" description="F-box" evidence="1">
    <location>
        <begin position="20"/>
        <end position="66"/>
    </location>
</feature>
<dbReference type="Gene3D" id="1.20.1280.50">
    <property type="match status" value="1"/>
</dbReference>
<proteinExistence type="predicted"/>
<comment type="caution">
    <text evidence="2">The sequence shown here is derived from an EMBL/GenBank/DDBJ whole genome shotgun (WGS) entry which is preliminary data.</text>
</comment>
<dbReference type="EMBL" id="NIVC01000888">
    <property type="protein sequence ID" value="PAA75384.1"/>
    <property type="molecule type" value="Genomic_DNA"/>
</dbReference>
<dbReference type="Pfam" id="PF12937">
    <property type="entry name" value="F-box-like"/>
    <property type="match status" value="1"/>
</dbReference>
<dbReference type="Gene3D" id="3.80.10.10">
    <property type="entry name" value="Ribonuclease Inhibitor"/>
    <property type="match status" value="2"/>
</dbReference>
<name>A0A267FQ65_9PLAT</name>
<dbReference type="Proteomes" id="UP000215902">
    <property type="component" value="Unassembled WGS sequence"/>
</dbReference>
<evidence type="ECO:0000259" key="1">
    <source>
        <dbReference type="PROSITE" id="PS50181"/>
    </source>
</evidence>
<accession>A0A267FQ65</accession>
<dbReference type="SUPFAM" id="SSF52047">
    <property type="entry name" value="RNI-like"/>
    <property type="match status" value="1"/>
</dbReference>
<evidence type="ECO:0000313" key="2">
    <source>
        <dbReference type="EMBL" id="PAA75384.1"/>
    </source>
</evidence>
<dbReference type="STRING" id="282301.A0A267FQ65"/>
<dbReference type="OrthoDB" id="3219396at2759"/>
<protein>
    <recommendedName>
        <fullName evidence="1">F-box domain-containing protein</fullName>
    </recommendedName>
</protein>
<sequence>MWITAPPNCRAMQSSTGRAPPTIDVLPSELLMQVLQHLTVPTRLVCAQVCRRWADVVRAPVLWERLPVTATALDDYSTAARLMTLATAAKELDLGTVFEPPSAIAIDRAATLLLRCGELRTLRLLDMGQYTGGPNLLTVAGRSCLQLRELSLAECPGIFNPEALASLSDGCPRLEKLELLTDGEEIFGGDVAQCAAPFCRLLGRIQVLHVRADMLATSAGPVAAAIATGWCRFTRLREVTLDPPASPSPARATRVLLDIISGQGDQLQRLTVHSQVVTDAIAGQIAARVGLKGANLRHLHLDAGDKLTVWGLRQLLKCWPGLQSLSLVHCLSLGAEGFRLACQELPDLTRLRYQIAASPDAPAGSADVFRGTRLPPSLRVLQLYVTPTDEACGIRVGEPAFATALGGCRGLTHVTISWPACDDSLVACLLLTLPQLQCLHLLDCRLVTGKAWETLPPAGIRPADHASAAMLELTLANCPSLDDGSLSRLCTCSVATSLNWLWLDGTAVTPDCLTLLARECPSLLEVYIRWTELPTSNIEMWHHAAAVVNKNRDIHLRIDLPELANMGR</sequence>